<feature type="transmembrane region" description="Helical" evidence="6">
    <location>
        <begin position="148"/>
        <end position="169"/>
    </location>
</feature>
<feature type="transmembrane region" description="Helical" evidence="6">
    <location>
        <begin position="114"/>
        <end position="136"/>
    </location>
</feature>
<dbReference type="PIRSF" id="PIRSF006324">
    <property type="entry name" value="LeuE"/>
    <property type="match status" value="1"/>
</dbReference>
<organism evidence="7 8">
    <name type="scientific">Pseudodesulfovibrio sediminis</name>
    <dbReference type="NCBI Taxonomy" id="2810563"/>
    <lineage>
        <taxon>Bacteria</taxon>
        <taxon>Pseudomonadati</taxon>
        <taxon>Thermodesulfobacteriota</taxon>
        <taxon>Desulfovibrionia</taxon>
        <taxon>Desulfovibrionales</taxon>
        <taxon>Desulfovibrionaceae</taxon>
    </lineage>
</organism>
<dbReference type="InterPro" id="IPR001123">
    <property type="entry name" value="LeuE-type"/>
</dbReference>
<feature type="transmembrane region" description="Helical" evidence="6">
    <location>
        <begin position="189"/>
        <end position="207"/>
    </location>
</feature>
<keyword evidence="3 6" id="KW-0812">Transmembrane</keyword>
<dbReference type="EMBL" id="AP024485">
    <property type="protein sequence ID" value="BCS89076.1"/>
    <property type="molecule type" value="Genomic_DNA"/>
</dbReference>
<evidence type="ECO:0000256" key="3">
    <source>
        <dbReference type="ARBA" id="ARBA00022692"/>
    </source>
</evidence>
<evidence type="ECO:0000256" key="4">
    <source>
        <dbReference type="ARBA" id="ARBA00022989"/>
    </source>
</evidence>
<evidence type="ECO:0000256" key="1">
    <source>
        <dbReference type="ARBA" id="ARBA00004651"/>
    </source>
</evidence>
<sequence>MFGTHDIALFILSGLLLNITPGQDVFYIVSKGASLGWKNGAVAALGVGTGCFVHVFSAALGLSAILATSATAFTVVKYAGAAYLVWVGVQMWRADKSGAGQPSEDYFRVSRRKLFSQGFLTNALNPKVALFFLAFLPQFVSHDAQSKPLAFLFLGIVFTVNGTMVNLAYAWSAARVSTMLGGGGRYGAWLKRAAGTLFIGLGIRLAMADSTS</sequence>
<keyword evidence="5 6" id="KW-0472">Membrane</keyword>
<evidence type="ECO:0000256" key="2">
    <source>
        <dbReference type="ARBA" id="ARBA00022475"/>
    </source>
</evidence>
<feature type="transmembrane region" description="Helical" evidence="6">
    <location>
        <begin position="41"/>
        <end position="68"/>
    </location>
</feature>
<keyword evidence="2" id="KW-1003">Cell membrane</keyword>
<dbReference type="Pfam" id="PF01810">
    <property type="entry name" value="LysE"/>
    <property type="match status" value="1"/>
</dbReference>
<protein>
    <submittedName>
        <fullName evidence="7">Lysine transporter LysE</fullName>
    </submittedName>
</protein>
<evidence type="ECO:0000313" key="8">
    <source>
        <dbReference type="Proteomes" id="UP001053296"/>
    </source>
</evidence>
<feature type="transmembrane region" description="Helical" evidence="6">
    <location>
        <begin position="75"/>
        <end position="94"/>
    </location>
</feature>
<evidence type="ECO:0000256" key="5">
    <source>
        <dbReference type="ARBA" id="ARBA00023136"/>
    </source>
</evidence>
<evidence type="ECO:0000313" key="7">
    <source>
        <dbReference type="EMBL" id="BCS89076.1"/>
    </source>
</evidence>
<evidence type="ECO:0000256" key="6">
    <source>
        <dbReference type="SAM" id="Phobius"/>
    </source>
</evidence>
<keyword evidence="8" id="KW-1185">Reference proteome</keyword>
<dbReference type="PANTHER" id="PTHR30086:SF20">
    <property type="entry name" value="ARGININE EXPORTER PROTEIN ARGO-RELATED"/>
    <property type="match status" value="1"/>
</dbReference>
<dbReference type="RefSeq" id="WP_229591066.1">
    <property type="nucleotide sequence ID" value="NZ_AP024485.1"/>
</dbReference>
<dbReference type="Proteomes" id="UP001053296">
    <property type="component" value="Chromosome"/>
</dbReference>
<gene>
    <name evidence="7" type="ORF">PSDVSF_23180</name>
</gene>
<reference evidence="7" key="1">
    <citation type="journal article" date="2022" name="Arch. Microbiol.">
        <title>Pseudodesulfovibrio sediminis sp. nov., a mesophilic and neutrophilic sulfate-reducing bacterium isolated from sediment of a brackish lake.</title>
        <authorList>
            <person name="Takahashi A."/>
            <person name="Kojima H."/>
            <person name="Watanabe M."/>
            <person name="Fukui M."/>
        </authorList>
    </citation>
    <scope>NUCLEOTIDE SEQUENCE</scope>
    <source>
        <strain evidence="7">SF6</strain>
    </source>
</reference>
<proteinExistence type="predicted"/>
<name>A0ABM7P7U9_9BACT</name>
<keyword evidence="4 6" id="KW-1133">Transmembrane helix</keyword>
<comment type="subcellular location">
    <subcellularLocation>
        <location evidence="1">Cell membrane</location>
        <topology evidence="1">Multi-pass membrane protein</topology>
    </subcellularLocation>
</comment>
<accession>A0ABM7P7U9</accession>
<dbReference type="PANTHER" id="PTHR30086">
    <property type="entry name" value="ARGININE EXPORTER PROTEIN ARGO"/>
    <property type="match status" value="1"/>
</dbReference>